<dbReference type="Proteomes" id="UP000525078">
    <property type="component" value="Unassembled WGS sequence"/>
</dbReference>
<dbReference type="InterPro" id="IPR002156">
    <property type="entry name" value="RNaseH_domain"/>
</dbReference>
<gene>
    <name evidence="3" type="ORF">F8388_001118</name>
</gene>
<sequence length="79" mass="8467">MLLGEHKLNVDVALDVRKRCSGLGAVVRDREGHIVASFSAPKVGASSPLFAGAHALFYALLWCSAIICLSLTLKQIVFN</sequence>
<comment type="caution">
    <text evidence="3">The sequence shown here is derived from an EMBL/GenBank/DDBJ whole genome shotgun (WGS) entry which is preliminary data.</text>
</comment>
<dbReference type="Pfam" id="PF13456">
    <property type="entry name" value="RVT_3"/>
    <property type="match status" value="1"/>
</dbReference>
<evidence type="ECO:0000313" key="4">
    <source>
        <dbReference type="Proteomes" id="UP000525078"/>
    </source>
</evidence>
<feature type="domain" description="RNase H type-1" evidence="2">
    <location>
        <begin position="9"/>
        <end position="64"/>
    </location>
</feature>
<dbReference type="EMBL" id="JAATIP010000242">
    <property type="protein sequence ID" value="KAF4357036.1"/>
    <property type="molecule type" value="Genomic_DNA"/>
</dbReference>
<evidence type="ECO:0000259" key="2">
    <source>
        <dbReference type="Pfam" id="PF13456"/>
    </source>
</evidence>
<organism evidence="3 4">
    <name type="scientific">Cannabis sativa</name>
    <name type="common">Hemp</name>
    <name type="synonym">Marijuana</name>
    <dbReference type="NCBI Taxonomy" id="3483"/>
    <lineage>
        <taxon>Eukaryota</taxon>
        <taxon>Viridiplantae</taxon>
        <taxon>Streptophyta</taxon>
        <taxon>Embryophyta</taxon>
        <taxon>Tracheophyta</taxon>
        <taxon>Spermatophyta</taxon>
        <taxon>Magnoliopsida</taxon>
        <taxon>eudicotyledons</taxon>
        <taxon>Gunneridae</taxon>
        <taxon>Pentapetalae</taxon>
        <taxon>rosids</taxon>
        <taxon>fabids</taxon>
        <taxon>Rosales</taxon>
        <taxon>Cannabaceae</taxon>
        <taxon>Cannabis</taxon>
    </lineage>
</organism>
<keyword evidence="1" id="KW-0812">Transmembrane</keyword>
<dbReference type="AlphaFoldDB" id="A0A7J6EFG4"/>
<protein>
    <recommendedName>
        <fullName evidence="2">RNase H type-1 domain-containing protein</fullName>
    </recommendedName>
</protein>
<reference evidence="3 4" key="1">
    <citation type="journal article" date="2020" name="bioRxiv">
        <title>Sequence and annotation of 42 cannabis genomes reveals extensive copy number variation in cannabinoid synthesis and pathogen resistance genes.</title>
        <authorList>
            <person name="Mckernan K.J."/>
            <person name="Helbert Y."/>
            <person name="Kane L.T."/>
            <person name="Ebling H."/>
            <person name="Zhang L."/>
            <person name="Liu B."/>
            <person name="Eaton Z."/>
            <person name="Mclaughlin S."/>
            <person name="Kingan S."/>
            <person name="Baybayan P."/>
            <person name="Concepcion G."/>
            <person name="Jordan M."/>
            <person name="Riva A."/>
            <person name="Barbazuk W."/>
            <person name="Harkins T."/>
        </authorList>
    </citation>
    <scope>NUCLEOTIDE SEQUENCE [LARGE SCALE GENOMIC DNA]</scope>
    <source>
        <strain evidence="4">cv. Jamaican Lion 4</strain>
        <tissue evidence="3">Leaf</tissue>
    </source>
</reference>
<accession>A0A7J6EFG4</accession>
<name>A0A7J6EFG4_CANSA</name>
<dbReference type="GO" id="GO:0003676">
    <property type="term" value="F:nucleic acid binding"/>
    <property type="evidence" value="ECO:0007669"/>
    <property type="project" value="InterPro"/>
</dbReference>
<evidence type="ECO:0000313" key="3">
    <source>
        <dbReference type="EMBL" id="KAF4357036.1"/>
    </source>
</evidence>
<evidence type="ECO:0000256" key="1">
    <source>
        <dbReference type="SAM" id="Phobius"/>
    </source>
</evidence>
<keyword evidence="1" id="KW-1133">Transmembrane helix</keyword>
<dbReference type="GO" id="GO:0004523">
    <property type="term" value="F:RNA-DNA hybrid ribonuclease activity"/>
    <property type="evidence" value="ECO:0007669"/>
    <property type="project" value="InterPro"/>
</dbReference>
<keyword evidence="1" id="KW-0472">Membrane</keyword>
<proteinExistence type="predicted"/>
<feature type="transmembrane region" description="Helical" evidence="1">
    <location>
        <begin position="55"/>
        <end position="73"/>
    </location>
</feature>